<dbReference type="InterPro" id="IPR029055">
    <property type="entry name" value="Ntn_hydrolases_N"/>
</dbReference>
<keyword evidence="11" id="KW-0411">Iron-sulfur</keyword>
<name>A0A2A2LSX8_9BILA</name>
<evidence type="ECO:0000256" key="2">
    <source>
        <dbReference type="ARBA" id="ARBA00001927"/>
    </source>
</evidence>
<evidence type="ECO:0000256" key="10">
    <source>
        <dbReference type="ARBA" id="ARBA00023004"/>
    </source>
</evidence>
<dbReference type="EMBL" id="LIAE01006463">
    <property type="protein sequence ID" value="PAV89269.1"/>
    <property type="molecule type" value="Genomic_DNA"/>
</dbReference>
<keyword evidence="18" id="KW-1185">Reference proteome</keyword>
<reference evidence="17 18" key="1">
    <citation type="journal article" date="2017" name="Curr. Biol.">
        <title>Genome architecture and evolution of a unichromosomal asexual nematode.</title>
        <authorList>
            <person name="Fradin H."/>
            <person name="Zegar C."/>
            <person name="Gutwein M."/>
            <person name="Lucas J."/>
            <person name="Kovtun M."/>
            <person name="Corcoran D."/>
            <person name="Baugh L.R."/>
            <person name="Kiontke K."/>
            <person name="Gunsalus K."/>
            <person name="Fitch D.H."/>
            <person name="Piano F."/>
        </authorList>
    </citation>
    <scope>NUCLEOTIDE SEQUENCE [LARGE SCALE GENOMIC DNA]</scope>
    <source>
        <strain evidence="17">PF1309</strain>
    </source>
</reference>
<evidence type="ECO:0000256" key="6">
    <source>
        <dbReference type="ARBA" id="ARBA00022643"/>
    </source>
</evidence>
<dbReference type="GO" id="GO:0051538">
    <property type="term" value="F:3 iron, 4 sulfur cluster binding"/>
    <property type="evidence" value="ECO:0007669"/>
    <property type="project" value="UniProtKB-KW"/>
</dbReference>
<evidence type="ECO:0000256" key="7">
    <source>
        <dbReference type="ARBA" id="ARBA00022723"/>
    </source>
</evidence>
<comment type="similarity">
    <text evidence="3">Belongs to the glutamate synthase family.</text>
</comment>
<keyword evidence="9" id="KW-0560">Oxidoreductase</keyword>
<keyword evidence="5" id="KW-0285">Flavoprotein</keyword>
<dbReference type="GO" id="GO:0046872">
    <property type="term" value="F:metal ion binding"/>
    <property type="evidence" value="ECO:0007669"/>
    <property type="project" value="UniProtKB-KW"/>
</dbReference>
<dbReference type="GO" id="GO:0019676">
    <property type="term" value="P:ammonia assimilation cycle"/>
    <property type="evidence" value="ECO:0007669"/>
    <property type="project" value="TreeGrafter"/>
</dbReference>
<evidence type="ECO:0000256" key="14">
    <source>
        <dbReference type="ARBA" id="ARBA00037928"/>
    </source>
</evidence>
<evidence type="ECO:0000256" key="15">
    <source>
        <dbReference type="ARBA" id="ARBA00039085"/>
    </source>
</evidence>
<dbReference type="GO" id="GO:0016041">
    <property type="term" value="F:glutamate synthase (ferredoxin) activity"/>
    <property type="evidence" value="ECO:0007669"/>
    <property type="project" value="UniProtKB-EC"/>
</dbReference>
<comment type="pathway">
    <text evidence="14">Amino-acid biosynthesis; L-glutamate biosynthesis via GLT pathway; L-glutamate from 2-oxoglutarate and L-glutamine (ferredoxin route): step 1/1.</text>
</comment>
<comment type="caution">
    <text evidence="17">The sequence shown here is derived from an EMBL/GenBank/DDBJ whole genome shotgun (WGS) entry which is preliminary data.</text>
</comment>
<dbReference type="PANTHER" id="PTHR11938:SF133">
    <property type="entry name" value="GLUTAMATE SYNTHASE (NADH)"/>
    <property type="match status" value="1"/>
</dbReference>
<organism evidence="17 18">
    <name type="scientific">Diploscapter pachys</name>
    <dbReference type="NCBI Taxonomy" id="2018661"/>
    <lineage>
        <taxon>Eukaryota</taxon>
        <taxon>Metazoa</taxon>
        <taxon>Ecdysozoa</taxon>
        <taxon>Nematoda</taxon>
        <taxon>Chromadorea</taxon>
        <taxon>Rhabditida</taxon>
        <taxon>Rhabditina</taxon>
        <taxon>Rhabditomorpha</taxon>
        <taxon>Rhabditoidea</taxon>
        <taxon>Rhabditidae</taxon>
        <taxon>Diploscapter</taxon>
    </lineage>
</organism>
<evidence type="ECO:0000256" key="11">
    <source>
        <dbReference type="ARBA" id="ARBA00023014"/>
    </source>
</evidence>
<dbReference type="CDD" id="cd00713">
    <property type="entry name" value="GltS"/>
    <property type="match status" value="1"/>
</dbReference>
<dbReference type="GO" id="GO:0006537">
    <property type="term" value="P:glutamate biosynthetic process"/>
    <property type="evidence" value="ECO:0007669"/>
    <property type="project" value="UniProtKB-KW"/>
</dbReference>
<dbReference type="EC" id="1.4.7.1" evidence="15"/>
<keyword evidence="8" id="KW-0315">Glutamine amidotransferase</keyword>
<evidence type="ECO:0000256" key="8">
    <source>
        <dbReference type="ARBA" id="ARBA00022962"/>
    </source>
</evidence>
<feature type="domain" description="Glutamine amidotransferase type-2" evidence="16">
    <location>
        <begin position="58"/>
        <end position="282"/>
    </location>
</feature>
<evidence type="ECO:0000259" key="16">
    <source>
        <dbReference type="PROSITE" id="PS51278"/>
    </source>
</evidence>
<dbReference type="PANTHER" id="PTHR11938">
    <property type="entry name" value="FAD NADPH DEHYDROGENASE/OXIDOREDUCTASE"/>
    <property type="match status" value="1"/>
</dbReference>
<dbReference type="Proteomes" id="UP000218231">
    <property type="component" value="Unassembled WGS sequence"/>
</dbReference>
<evidence type="ECO:0000256" key="5">
    <source>
        <dbReference type="ARBA" id="ARBA00022630"/>
    </source>
</evidence>
<comment type="cofactor">
    <cofactor evidence="2">
        <name>[3Fe-4S] cluster</name>
        <dbReference type="ChEBI" id="CHEBI:21137"/>
    </cofactor>
</comment>
<dbReference type="PROSITE" id="PS51278">
    <property type="entry name" value="GATASE_TYPE_2"/>
    <property type="match status" value="1"/>
</dbReference>
<sequence>METNRECIGAEAKKTEPLIRQVFVTADYAESDPDRFERSVYLLRKQAVNNMAKQSVECYVCSLSTSTIVYKGQFNTYQLYQYYADLTDPLYITHIALIHSRFSTNTFPSWNRAQPNRILAHNGEINTLRGNINLMRAREGVMHSDLYGDGLDKLYPVVEDGNTDSGCLDNVMEFLVKASGRTLPEAAMTMVPEAWEKDDEMSADKRTYYRWASMIMEPWDGPALLAFSDGRYVGAILDRNGLRPARYYLTDDDHLYLSSEVGVNDHEVERIVKKVRGFHIPI</sequence>
<dbReference type="OrthoDB" id="4327079at2759"/>
<keyword evidence="10" id="KW-0408">Iron</keyword>
<dbReference type="SUPFAM" id="SSF56235">
    <property type="entry name" value="N-terminal nucleophile aminohydrolases (Ntn hydrolases)"/>
    <property type="match status" value="1"/>
</dbReference>
<dbReference type="Pfam" id="PF00310">
    <property type="entry name" value="GATase_2"/>
    <property type="match status" value="1"/>
</dbReference>
<keyword evidence="12" id="KW-0314">Glutamate biosynthesis</keyword>
<comment type="cofactor">
    <cofactor evidence="1">
        <name>FMN</name>
        <dbReference type="ChEBI" id="CHEBI:58210"/>
    </cofactor>
</comment>
<accession>A0A2A2LSX8</accession>
<dbReference type="STRING" id="2018661.A0A2A2LSX8"/>
<keyword evidence="13" id="KW-0003">3Fe-4S</keyword>
<dbReference type="Gene3D" id="3.60.20.10">
    <property type="entry name" value="Glutamine Phosphoribosylpyrophosphate, subunit 1, domain 1"/>
    <property type="match status" value="1"/>
</dbReference>
<evidence type="ECO:0000313" key="18">
    <source>
        <dbReference type="Proteomes" id="UP000218231"/>
    </source>
</evidence>
<keyword evidence="6" id="KW-0288">FMN</keyword>
<evidence type="ECO:0000256" key="4">
    <source>
        <dbReference type="ARBA" id="ARBA00022605"/>
    </source>
</evidence>
<proteinExistence type="inferred from homology"/>
<gene>
    <name evidence="17" type="ORF">WR25_21232</name>
</gene>
<evidence type="ECO:0000256" key="3">
    <source>
        <dbReference type="ARBA" id="ARBA00009716"/>
    </source>
</evidence>
<evidence type="ECO:0000256" key="9">
    <source>
        <dbReference type="ARBA" id="ARBA00023002"/>
    </source>
</evidence>
<dbReference type="GO" id="GO:0016040">
    <property type="term" value="F:glutamate synthase (NADH) activity"/>
    <property type="evidence" value="ECO:0007669"/>
    <property type="project" value="TreeGrafter"/>
</dbReference>
<dbReference type="InterPro" id="IPR017932">
    <property type="entry name" value="GATase_2_dom"/>
</dbReference>
<dbReference type="InterPro" id="IPR050711">
    <property type="entry name" value="ET-N_metabolism_enzyme"/>
</dbReference>
<evidence type="ECO:0000256" key="1">
    <source>
        <dbReference type="ARBA" id="ARBA00001917"/>
    </source>
</evidence>
<dbReference type="AlphaFoldDB" id="A0A2A2LSX8"/>
<evidence type="ECO:0000313" key="17">
    <source>
        <dbReference type="EMBL" id="PAV89269.1"/>
    </source>
</evidence>
<keyword evidence="4" id="KW-0028">Amino-acid biosynthesis</keyword>
<protein>
    <recommendedName>
        <fullName evidence="15">glutamate synthase (ferredoxin)</fullName>
        <ecNumber evidence="15">1.4.7.1</ecNumber>
    </recommendedName>
</protein>
<keyword evidence="7" id="KW-0479">Metal-binding</keyword>
<evidence type="ECO:0000256" key="13">
    <source>
        <dbReference type="ARBA" id="ARBA00023291"/>
    </source>
</evidence>
<evidence type="ECO:0000256" key="12">
    <source>
        <dbReference type="ARBA" id="ARBA00023164"/>
    </source>
</evidence>